<keyword evidence="2" id="KW-1185">Reference proteome</keyword>
<protein>
    <submittedName>
        <fullName evidence="1">Uncharacterized protein</fullName>
    </submittedName>
</protein>
<dbReference type="Proteomes" id="UP001642483">
    <property type="component" value="Unassembled WGS sequence"/>
</dbReference>
<name>A0ABP0G1V6_CLALP</name>
<evidence type="ECO:0000313" key="2">
    <source>
        <dbReference type="Proteomes" id="UP001642483"/>
    </source>
</evidence>
<dbReference type="EMBL" id="CAWYQH010000101">
    <property type="protein sequence ID" value="CAK8685822.1"/>
    <property type="molecule type" value="Genomic_DNA"/>
</dbReference>
<organism evidence="1 2">
    <name type="scientific">Clavelina lepadiformis</name>
    <name type="common">Light-bulb sea squirt</name>
    <name type="synonym">Ascidia lepadiformis</name>
    <dbReference type="NCBI Taxonomy" id="159417"/>
    <lineage>
        <taxon>Eukaryota</taxon>
        <taxon>Metazoa</taxon>
        <taxon>Chordata</taxon>
        <taxon>Tunicata</taxon>
        <taxon>Ascidiacea</taxon>
        <taxon>Aplousobranchia</taxon>
        <taxon>Clavelinidae</taxon>
        <taxon>Clavelina</taxon>
    </lineage>
</organism>
<evidence type="ECO:0000313" key="1">
    <source>
        <dbReference type="EMBL" id="CAK8685822.1"/>
    </source>
</evidence>
<comment type="caution">
    <text evidence="1">The sequence shown here is derived from an EMBL/GenBank/DDBJ whole genome shotgun (WGS) entry which is preliminary data.</text>
</comment>
<reference evidence="1 2" key="1">
    <citation type="submission" date="2024-02" db="EMBL/GenBank/DDBJ databases">
        <authorList>
            <person name="Daric V."/>
            <person name="Darras S."/>
        </authorList>
    </citation>
    <scope>NUCLEOTIDE SEQUENCE [LARGE SCALE GENOMIC DNA]</scope>
</reference>
<sequence length="100" mass="11217">MECHPNGKHVKIILKRISDIILQHLNSVRQDGVKSEFAKIQGNLEEVYLKLLTETKRTESVNSVMPFEQTLQLSTIGLLSKSDTSICIQEVHSEKASIVA</sequence>
<gene>
    <name evidence="1" type="ORF">CVLEPA_LOCUS16912</name>
</gene>
<accession>A0ABP0G1V6</accession>
<proteinExistence type="predicted"/>